<keyword evidence="4" id="KW-0788">Thiol protease</keyword>
<feature type="domain" description="NlpC/P60" evidence="6">
    <location>
        <begin position="95"/>
        <end position="213"/>
    </location>
</feature>
<dbReference type="Pfam" id="PF00877">
    <property type="entry name" value="NLPC_P60"/>
    <property type="match status" value="1"/>
</dbReference>
<dbReference type="PANTHER" id="PTHR47359:SF3">
    <property type="entry name" value="NLP_P60 DOMAIN-CONTAINING PROTEIN-RELATED"/>
    <property type="match status" value="1"/>
</dbReference>
<dbReference type="Proteomes" id="UP000198318">
    <property type="component" value="Unassembled WGS sequence"/>
</dbReference>
<dbReference type="AlphaFoldDB" id="A0A239ERA0"/>
<dbReference type="GO" id="GO:0008234">
    <property type="term" value="F:cysteine-type peptidase activity"/>
    <property type="evidence" value="ECO:0007669"/>
    <property type="project" value="UniProtKB-KW"/>
</dbReference>
<evidence type="ECO:0000256" key="5">
    <source>
        <dbReference type="SAM" id="MobiDB-lite"/>
    </source>
</evidence>
<keyword evidence="2" id="KW-0645">Protease</keyword>
<dbReference type="InterPro" id="IPR000064">
    <property type="entry name" value="NLP_P60_dom"/>
</dbReference>
<comment type="similarity">
    <text evidence="1">Belongs to the peptidase C40 family.</text>
</comment>
<feature type="compositionally biased region" description="Low complexity" evidence="5">
    <location>
        <begin position="315"/>
        <end position="326"/>
    </location>
</feature>
<proteinExistence type="inferred from homology"/>
<dbReference type="PANTHER" id="PTHR47359">
    <property type="entry name" value="PEPTIDOGLYCAN DL-ENDOPEPTIDASE CWLO"/>
    <property type="match status" value="1"/>
</dbReference>
<feature type="compositionally biased region" description="Low complexity" evidence="5">
    <location>
        <begin position="285"/>
        <end position="297"/>
    </location>
</feature>
<sequence length="351" mass="37973">MSIARHSHDDGAAGAAGSGAAAGHTGGTRSTCRKRGTLRAAVVATATGAALAVPLSAPAPAALNPAALRSLHLDSATLAKVKAYDRYRTREAAQREKAGKALRFARKQIGKPYRWGADGPGGYDCSGLAMAAWRKAGVKIPRVTYAQYRKVDRKVEYRDLEPGDLIFFHGRSHVGLFVGHKRFLHAPHSGARVRIDKIGKRRKRQFAGAVRPGAPAYREFPDSVRELVEKIDRMSTEKRADQPPDKGRTPQIPPPSDTVPHSPEKPPITAPGHTPADPAGPPGRPAQAPDHPAAQAPRSDAPSDKSRPEPRPRTRPAAAPPGQRRPFYQHRVWAKYTGPYDYLPALARRPL</sequence>
<feature type="compositionally biased region" description="Basic and acidic residues" evidence="5">
    <location>
        <begin position="301"/>
        <end position="312"/>
    </location>
</feature>
<evidence type="ECO:0000256" key="4">
    <source>
        <dbReference type="ARBA" id="ARBA00022807"/>
    </source>
</evidence>
<keyword evidence="3 7" id="KW-0378">Hydrolase</keyword>
<feature type="compositionally biased region" description="Basic and acidic residues" evidence="5">
    <location>
        <begin position="1"/>
        <end position="11"/>
    </location>
</feature>
<name>A0A239ERA0_9ACTN</name>
<evidence type="ECO:0000313" key="7">
    <source>
        <dbReference type="EMBL" id="SNS47270.1"/>
    </source>
</evidence>
<dbReference type="EMBL" id="FZOR01000004">
    <property type="protein sequence ID" value="SNS47270.1"/>
    <property type="molecule type" value="Genomic_DNA"/>
</dbReference>
<feature type="compositionally biased region" description="Basic and acidic residues" evidence="5">
    <location>
        <begin position="235"/>
        <end position="248"/>
    </location>
</feature>
<dbReference type="GO" id="GO:0006508">
    <property type="term" value="P:proteolysis"/>
    <property type="evidence" value="ECO:0007669"/>
    <property type="project" value="UniProtKB-KW"/>
</dbReference>
<dbReference type="InterPro" id="IPR051794">
    <property type="entry name" value="PG_Endopeptidase_C40"/>
</dbReference>
<feature type="compositionally biased region" description="Low complexity" evidence="5">
    <location>
        <begin position="12"/>
        <end position="30"/>
    </location>
</feature>
<keyword evidence="8" id="KW-1185">Reference proteome</keyword>
<dbReference type="SUPFAM" id="SSF54001">
    <property type="entry name" value="Cysteine proteinases"/>
    <property type="match status" value="1"/>
</dbReference>
<dbReference type="InterPro" id="IPR038765">
    <property type="entry name" value="Papain-like_cys_pep_sf"/>
</dbReference>
<accession>A0A239ERA0</accession>
<dbReference type="OrthoDB" id="3209655at2"/>
<evidence type="ECO:0000256" key="1">
    <source>
        <dbReference type="ARBA" id="ARBA00007074"/>
    </source>
</evidence>
<feature type="region of interest" description="Disordered" evidence="5">
    <location>
        <begin position="235"/>
        <end position="330"/>
    </location>
</feature>
<evidence type="ECO:0000256" key="2">
    <source>
        <dbReference type="ARBA" id="ARBA00022670"/>
    </source>
</evidence>
<reference evidence="7 8" key="1">
    <citation type="submission" date="2017-06" db="EMBL/GenBank/DDBJ databases">
        <authorList>
            <person name="Kim H.J."/>
            <person name="Triplett B.A."/>
        </authorList>
    </citation>
    <scope>NUCLEOTIDE SEQUENCE [LARGE SCALE GENOMIC DNA]</scope>
    <source>
        <strain evidence="7 8">DSM 44715</strain>
    </source>
</reference>
<gene>
    <name evidence="7" type="ORF">SAMN05443665_1004190</name>
</gene>
<organism evidence="7 8">
    <name type="scientific">Actinomadura meyerae</name>
    <dbReference type="NCBI Taxonomy" id="240840"/>
    <lineage>
        <taxon>Bacteria</taxon>
        <taxon>Bacillati</taxon>
        <taxon>Actinomycetota</taxon>
        <taxon>Actinomycetes</taxon>
        <taxon>Streptosporangiales</taxon>
        <taxon>Thermomonosporaceae</taxon>
        <taxon>Actinomadura</taxon>
    </lineage>
</organism>
<protein>
    <submittedName>
        <fullName evidence="7">Cell wall-associated hydrolase, NlpC family</fullName>
    </submittedName>
</protein>
<dbReference type="Gene3D" id="3.90.1720.10">
    <property type="entry name" value="endopeptidase domain like (from Nostoc punctiforme)"/>
    <property type="match status" value="1"/>
</dbReference>
<dbReference type="PROSITE" id="PS51935">
    <property type="entry name" value="NLPC_P60"/>
    <property type="match status" value="1"/>
</dbReference>
<feature type="region of interest" description="Disordered" evidence="5">
    <location>
        <begin position="1"/>
        <end position="32"/>
    </location>
</feature>
<evidence type="ECO:0000313" key="8">
    <source>
        <dbReference type="Proteomes" id="UP000198318"/>
    </source>
</evidence>
<dbReference type="RefSeq" id="WP_089325078.1">
    <property type="nucleotide sequence ID" value="NZ_FZOR01000004.1"/>
</dbReference>
<evidence type="ECO:0000256" key="3">
    <source>
        <dbReference type="ARBA" id="ARBA00022801"/>
    </source>
</evidence>
<evidence type="ECO:0000259" key="6">
    <source>
        <dbReference type="PROSITE" id="PS51935"/>
    </source>
</evidence>